<sequence length="416" mass="44723">MTTTNTATTASTSLRSTIELPLPRDVPADVRQALRRHLYWVAPQIAEVALVERADGPCLVVDYRGPRPLAAIERDLGRAVAGILAGTTAFTAREVARHSAGPLRSAPAADPFPDLVSRRWVLPEAPGVFGYAGLVAGLLEGLDGFLRRRLGRFRPAAVLLPSLTSPGTLLRTGALPEAAHTAHFVFHLDESLSTTSRFAAECIPDGADALDLRALPGTSAAPDAVLAPAACQPFYRTLSDQVLREPVVVTGRASCYRYESGATETLRRLTEYRVRELIVVGSAAQVAAIRAELLEFTIGLLAELSLDGRLVTASDPFFVDAFARMRSYQLAMEVKHELLLSLPFDGSEVAGCSVNHHGEHFGRAWNIRTADGNPAQSCCLGFGLERWAYAVLAQYGTDPAAWPDELRRISDGSSAA</sequence>
<proteinExistence type="predicted"/>
<dbReference type="Gene3D" id="3.30.930.10">
    <property type="entry name" value="Bira Bifunctional Protein, Domain 2"/>
    <property type="match status" value="1"/>
</dbReference>
<dbReference type="InterPro" id="IPR045864">
    <property type="entry name" value="aa-tRNA-synth_II/BPL/LPL"/>
</dbReference>
<dbReference type="EMBL" id="VIWT01000004">
    <property type="protein sequence ID" value="TWF82669.1"/>
    <property type="molecule type" value="Genomic_DNA"/>
</dbReference>
<dbReference type="Proteomes" id="UP000317940">
    <property type="component" value="Unassembled WGS sequence"/>
</dbReference>
<dbReference type="AlphaFoldDB" id="A0A561T6G1"/>
<evidence type="ECO:0000313" key="2">
    <source>
        <dbReference type="Proteomes" id="UP000317940"/>
    </source>
</evidence>
<dbReference type="RefSeq" id="WP_170305208.1">
    <property type="nucleotide sequence ID" value="NZ_BAAAMZ010000017.1"/>
</dbReference>
<reference evidence="1 2" key="1">
    <citation type="submission" date="2019-06" db="EMBL/GenBank/DDBJ databases">
        <title>Sequencing the genomes of 1000 actinobacteria strains.</title>
        <authorList>
            <person name="Klenk H.-P."/>
        </authorList>
    </citation>
    <scope>NUCLEOTIDE SEQUENCE [LARGE SCALE GENOMIC DNA]</scope>
    <source>
        <strain evidence="1 2">DSM 44826</strain>
    </source>
</reference>
<comment type="caution">
    <text evidence="1">The sequence shown here is derived from an EMBL/GenBank/DDBJ whole genome shotgun (WGS) entry which is preliminary data.</text>
</comment>
<evidence type="ECO:0000313" key="1">
    <source>
        <dbReference type="EMBL" id="TWF82669.1"/>
    </source>
</evidence>
<name>A0A561T6G1_9ACTN</name>
<dbReference type="SUPFAM" id="SSF55681">
    <property type="entry name" value="Class II aaRS and biotin synthetases"/>
    <property type="match status" value="1"/>
</dbReference>
<evidence type="ECO:0008006" key="3">
    <source>
        <dbReference type="Google" id="ProtNLM"/>
    </source>
</evidence>
<protein>
    <recommendedName>
        <fullName evidence="3">Aminoacyl-transfer RNA synthetases class-II family profile domain-containing protein</fullName>
    </recommendedName>
</protein>
<gene>
    <name evidence="1" type="ORF">FHX73_14151</name>
</gene>
<keyword evidence="2" id="KW-1185">Reference proteome</keyword>
<organism evidence="1 2">
    <name type="scientific">Kitasatospora viridis</name>
    <dbReference type="NCBI Taxonomy" id="281105"/>
    <lineage>
        <taxon>Bacteria</taxon>
        <taxon>Bacillati</taxon>
        <taxon>Actinomycetota</taxon>
        <taxon>Actinomycetes</taxon>
        <taxon>Kitasatosporales</taxon>
        <taxon>Streptomycetaceae</taxon>
        <taxon>Kitasatospora</taxon>
    </lineage>
</organism>
<accession>A0A561T6G1</accession>